<keyword evidence="4" id="KW-1185">Reference proteome</keyword>
<feature type="compositionally biased region" description="Polar residues" evidence="1">
    <location>
        <begin position="128"/>
        <end position="139"/>
    </location>
</feature>
<feature type="domain" description="RNA polymerase II elongation factor ELL N-terminal" evidence="2">
    <location>
        <begin position="6"/>
        <end position="121"/>
    </location>
</feature>
<dbReference type="Pfam" id="PF10390">
    <property type="entry name" value="ELL"/>
    <property type="match status" value="1"/>
</dbReference>
<name>A0A7K8W0J7_9FURN</name>
<dbReference type="GO" id="GO:0032968">
    <property type="term" value="P:positive regulation of transcription elongation by RNA polymerase II"/>
    <property type="evidence" value="ECO:0007669"/>
    <property type="project" value="TreeGrafter"/>
</dbReference>
<evidence type="ECO:0000313" key="4">
    <source>
        <dbReference type="Proteomes" id="UP000588334"/>
    </source>
</evidence>
<sequence length="147" mass="16584">EYRGSPQANADPIPGKKRATPMNPAKMRRISNGVSHRPFRDRVIHLLALKNYKKPELLAHLQRDGIMQKDRDSLGNSSSANMNLKDNSFSLKEHLFKNIQKDWPGYSDRDRRTLEMILSRKAALSPKATHTSHLTSQGPSDADGPSR</sequence>
<dbReference type="GO" id="GO:0000987">
    <property type="term" value="F:cis-regulatory region sequence-specific DNA binding"/>
    <property type="evidence" value="ECO:0007669"/>
    <property type="project" value="TreeGrafter"/>
</dbReference>
<comment type="caution">
    <text evidence="3">The sequence shown here is derived from an EMBL/GenBank/DDBJ whole genome shotgun (WGS) entry which is preliminary data.</text>
</comment>
<dbReference type="EMBL" id="VWZF01000924">
    <property type="protein sequence ID" value="NXF72215.1"/>
    <property type="molecule type" value="Genomic_DNA"/>
</dbReference>
<evidence type="ECO:0000259" key="2">
    <source>
        <dbReference type="Pfam" id="PF10390"/>
    </source>
</evidence>
<feature type="non-terminal residue" evidence="3">
    <location>
        <position position="1"/>
    </location>
</feature>
<dbReference type="GO" id="GO:0008023">
    <property type="term" value="C:transcription elongation factor complex"/>
    <property type="evidence" value="ECO:0007669"/>
    <property type="project" value="InterPro"/>
</dbReference>
<dbReference type="SUPFAM" id="SSF46785">
    <property type="entry name" value="Winged helix' DNA-binding domain"/>
    <property type="match status" value="1"/>
</dbReference>
<reference evidence="3 4" key="1">
    <citation type="submission" date="2019-09" db="EMBL/GenBank/DDBJ databases">
        <title>Bird 10,000 Genomes (B10K) Project - Family phase.</title>
        <authorList>
            <person name="Zhang G."/>
        </authorList>
    </citation>
    <scope>NUCLEOTIDE SEQUENCE [LARGE SCALE GENOMIC DNA]</scope>
    <source>
        <strain evidence="3">B10K-DU-001-03</strain>
        <tissue evidence="3">Muscle</tissue>
    </source>
</reference>
<evidence type="ECO:0000256" key="1">
    <source>
        <dbReference type="SAM" id="MobiDB-lite"/>
    </source>
</evidence>
<dbReference type="GO" id="GO:0042795">
    <property type="term" value="P:snRNA transcription by RNA polymerase II"/>
    <property type="evidence" value="ECO:0007669"/>
    <property type="project" value="TreeGrafter"/>
</dbReference>
<dbReference type="InterPro" id="IPR042065">
    <property type="entry name" value="E3_ELL-like"/>
</dbReference>
<dbReference type="InterPro" id="IPR036390">
    <property type="entry name" value="WH_DNA-bd_sf"/>
</dbReference>
<dbReference type="GO" id="GO:0006368">
    <property type="term" value="P:transcription elongation by RNA polymerase II"/>
    <property type="evidence" value="ECO:0007669"/>
    <property type="project" value="InterPro"/>
</dbReference>
<dbReference type="Gene3D" id="1.10.10.2670">
    <property type="entry name" value="E3 ubiquitin-protein ligase"/>
    <property type="match status" value="1"/>
</dbReference>
<dbReference type="Proteomes" id="UP000588334">
    <property type="component" value="Unassembled WGS sequence"/>
</dbReference>
<feature type="non-terminal residue" evidence="3">
    <location>
        <position position="147"/>
    </location>
</feature>
<proteinExistence type="predicted"/>
<dbReference type="InterPro" id="IPR031176">
    <property type="entry name" value="ELL/occludin"/>
</dbReference>
<feature type="region of interest" description="Disordered" evidence="1">
    <location>
        <begin position="1"/>
        <end position="30"/>
    </location>
</feature>
<evidence type="ECO:0000313" key="3">
    <source>
        <dbReference type="EMBL" id="NXF72215.1"/>
    </source>
</evidence>
<dbReference type="AlphaFoldDB" id="A0A7K8W0J7"/>
<dbReference type="OrthoDB" id="6284217at2759"/>
<dbReference type="PANTHER" id="PTHR23288:SF8">
    <property type="entry name" value="RNA POLYMERASE II ELONGATION FACTOR ELL2"/>
    <property type="match status" value="1"/>
</dbReference>
<dbReference type="InterPro" id="IPR019464">
    <property type="entry name" value="ELL_N"/>
</dbReference>
<dbReference type="PANTHER" id="PTHR23288">
    <property type="entry name" value="OCCLUDIN AND RNA POLYMERASE II ELONGATION FACTOR ELL"/>
    <property type="match status" value="1"/>
</dbReference>
<feature type="region of interest" description="Disordered" evidence="1">
    <location>
        <begin position="123"/>
        <end position="147"/>
    </location>
</feature>
<organism evidence="3 4">
    <name type="scientific">Sclerurus mexicanus</name>
    <name type="common">tawny-throated leaftosser</name>
    <dbReference type="NCBI Taxonomy" id="265632"/>
    <lineage>
        <taxon>Eukaryota</taxon>
        <taxon>Metazoa</taxon>
        <taxon>Chordata</taxon>
        <taxon>Craniata</taxon>
        <taxon>Vertebrata</taxon>
        <taxon>Euteleostomi</taxon>
        <taxon>Archelosauria</taxon>
        <taxon>Archosauria</taxon>
        <taxon>Dinosauria</taxon>
        <taxon>Saurischia</taxon>
        <taxon>Theropoda</taxon>
        <taxon>Coelurosauria</taxon>
        <taxon>Aves</taxon>
        <taxon>Neognathae</taxon>
        <taxon>Neoaves</taxon>
        <taxon>Telluraves</taxon>
        <taxon>Australaves</taxon>
        <taxon>Passeriformes</taxon>
        <taxon>Furnariidae</taxon>
        <taxon>Sclerurus</taxon>
    </lineage>
</organism>
<gene>
    <name evidence="3" type="primary">Ell2_1</name>
    <name evidence="3" type="ORF">SCLMEX_R08731</name>
</gene>
<accession>A0A7K8W0J7</accession>
<protein>
    <submittedName>
        <fullName evidence="3">ELL2 factor</fullName>
    </submittedName>
</protein>